<keyword evidence="2" id="KW-1133">Transmembrane helix</keyword>
<dbReference type="InterPro" id="IPR019533">
    <property type="entry name" value="Peptidase_S26"/>
</dbReference>
<evidence type="ECO:0000256" key="1">
    <source>
        <dbReference type="NCBIfam" id="TIGR02228"/>
    </source>
</evidence>
<dbReference type="AlphaFoldDB" id="A0A239J7J1"/>
<keyword evidence="2" id="KW-0472">Membrane</keyword>
<proteinExistence type="predicted"/>
<dbReference type="GO" id="GO:0009003">
    <property type="term" value="F:signal peptidase activity"/>
    <property type="evidence" value="ECO:0007669"/>
    <property type="project" value="UniProtKB-EC"/>
</dbReference>
<feature type="transmembrane region" description="Helical" evidence="2">
    <location>
        <begin position="158"/>
        <end position="180"/>
    </location>
</feature>
<organism evidence="3 4">
    <name type="scientific">Rhodococcoides kyotonense</name>
    <dbReference type="NCBI Taxonomy" id="398843"/>
    <lineage>
        <taxon>Bacteria</taxon>
        <taxon>Bacillati</taxon>
        <taxon>Actinomycetota</taxon>
        <taxon>Actinomycetes</taxon>
        <taxon>Mycobacteriales</taxon>
        <taxon>Nocardiaceae</taxon>
        <taxon>Rhodococcoides</taxon>
    </lineage>
</organism>
<evidence type="ECO:0000256" key="2">
    <source>
        <dbReference type="SAM" id="Phobius"/>
    </source>
</evidence>
<dbReference type="OrthoDB" id="3178064at2"/>
<gene>
    <name evidence="3" type="ORF">SAMN05421642_10882</name>
</gene>
<sequence length="187" mass="20198">MNAHTAPVEDDESTGFGWWFSRIVSMVVLLFVVAVLLAAVIVPKVAGAMPYTVLTSSMEPTYPPGTLIITKPIDDAELAIGQAVTYQIESGKPDVITHRIIASSIEADGTTVYTTQGDNNPVADEKPVQPVQIRGAVWYSIPYLGYVNNWLTGDRRTVVVGGIAGALVLYALYQFVGAGIDRSRRRS</sequence>
<name>A0A239J7J1_9NOCA</name>
<dbReference type="GO" id="GO:0006465">
    <property type="term" value="P:signal peptide processing"/>
    <property type="evidence" value="ECO:0007669"/>
    <property type="project" value="UniProtKB-UniRule"/>
</dbReference>
<dbReference type="GO" id="GO:0004252">
    <property type="term" value="F:serine-type endopeptidase activity"/>
    <property type="evidence" value="ECO:0007669"/>
    <property type="project" value="UniProtKB-UniRule"/>
</dbReference>
<dbReference type="NCBIfam" id="TIGR02228">
    <property type="entry name" value="sigpep_I_arch"/>
    <property type="match status" value="1"/>
</dbReference>
<keyword evidence="4" id="KW-1185">Reference proteome</keyword>
<evidence type="ECO:0000313" key="3">
    <source>
        <dbReference type="EMBL" id="SNT01632.1"/>
    </source>
</evidence>
<dbReference type="Proteomes" id="UP000198327">
    <property type="component" value="Unassembled WGS sequence"/>
</dbReference>
<dbReference type="PANTHER" id="PTHR10806">
    <property type="entry name" value="SIGNAL PEPTIDASE COMPLEX CATALYTIC SUBUNIT SEC11"/>
    <property type="match status" value="1"/>
</dbReference>
<dbReference type="CDD" id="cd06530">
    <property type="entry name" value="S26_SPase_I"/>
    <property type="match status" value="1"/>
</dbReference>
<dbReference type="InterPro" id="IPR001733">
    <property type="entry name" value="Peptidase_S26B"/>
</dbReference>
<feature type="transmembrane region" description="Helical" evidence="2">
    <location>
        <begin position="20"/>
        <end position="42"/>
    </location>
</feature>
<dbReference type="EMBL" id="FZOW01000008">
    <property type="protein sequence ID" value="SNT01632.1"/>
    <property type="molecule type" value="Genomic_DNA"/>
</dbReference>
<keyword evidence="2" id="KW-0812">Transmembrane</keyword>
<evidence type="ECO:0000313" key="4">
    <source>
        <dbReference type="Proteomes" id="UP000198327"/>
    </source>
</evidence>
<dbReference type="PANTHER" id="PTHR10806:SF6">
    <property type="entry name" value="SIGNAL PEPTIDASE COMPLEX CATALYTIC SUBUNIT SEC11"/>
    <property type="match status" value="1"/>
</dbReference>
<reference evidence="4" key="1">
    <citation type="submission" date="2017-06" db="EMBL/GenBank/DDBJ databases">
        <authorList>
            <person name="Varghese N."/>
            <person name="Submissions S."/>
        </authorList>
    </citation>
    <scope>NUCLEOTIDE SEQUENCE [LARGE SCALE GENOMIC DNA]</scope>
    <source>
        <strain evidence="4">JCM 23211</strain>
    </source>
</reference>
<protein>
    <recommendedName>
        <fullName evidence="1">Signal peptidase I</fullName>
        <ecNumber evidence="1">3.4.21.89</ecNumber>
    </recommendedName>
</protein>
<dbReference type="RefSeq" id="WP_089247484.1">
    <property type="nucleotide sequence ID" value="NZ_FZOW01000008.1"/>
</dbReference>
<dbReference type="PRINTS" id="PR00728">
    <property type="entry name" value="SIGNALPTASE"/>
</dbReference>
<dbReference type="EC" id="3.4.21.89" evidence="1"/>
<dbReference type="GO" id="GO:0016020">
    <property type="term" value="C:membrane"/>
    <property type="evidence" value="ECO:0007669"/>
    <property type="project" value="UniProtKB-UniRule"/>
</dbReference>
<accession>A0A239J7J1</accession>